<dbReference type="EC" id="1.1.1.100" evidence="2"/>
<dbReference type="InterPro" id="IPR050259">
    <property type="entry name" value="SDR"/>
</dbReference>
<dbReference type="GO" id="GO:0004316">
    <property type="term" value="F:3-oxoacyl-[acyl-carrier-protein] reductase (NADPH) activity"/>
    <property type="evidence" value="ECO:0007669"/>
    <property type="project" value="UniProtKB-EC"/>
</dbReference>
<evidence type="ECO:0000313" key="3">
    <source>
        <dbReference type="Proteomes" id="UP000781958"/>
    </source>
</evidence>
<keyword evidence="3" id="KW-1185">Reference proteome</keyword>
<comment type="caution">
    <text evidence="2">The sequence shown here is derived from an EMBL/GenBank/DDBJ whole genome shotgun (WGS) entry which is preliminary data.</text>
</comment>
<dbReference type="Pfam" id="PF13561">
    <property type="entry name" value="adh_short_C2"/>
    <property type="match status" value="1"/>
</dbReference>
<reference evidence="2 3" key="1">
    <citation type="submission" date="2021-03" db="EMBL/GenBank/DDBJ databases">
        <title>Genomic Encyclopedia of Type Strains, Phase III (KMG-III): the genomes of soil and plant-associated and newly described type strains.</title>
        <authorList>
            <person name="Whitman W."/>
        </authorList>
    </citation>
    <scope>NUCLEOTIDE SEQUENCE [LARGE SCALE GENOMIC DNA]</scope>
    <source>
        <strain evidence="2 3">IMMIB AFH-6</strain>
    </source>
</reference>
<evidence type="ECO:0000256" key="1">
    <source>
        <dbReference type="ARBA" id="ARBA00006484"/>
    </source>
</evidence>
<dbReference type="InterPro" id="IPR002347">
    <property type="entry name" value="SDR_fam"/>
</dbReference>
<dbReference type="Gene3D" id="3.40.50.720">
    <property type="entry name" value="NAD(P)-binding Rossmann-like Domain"/>
    <property type="match status" value="1"/>
</dbReference>
<dbReference type="PRINTS" id="PR00081">
    <property type="entry name" value="GDHRDH"/>
</dbReference>
<proteinExistence type="inferred from homology"/>
<keyword evidence="2" id="KW-0560">Oxidoreductase</keyword>
<organism evidence="2 3">
    <name type="scientific">Azospirillum rugosum</name>
    <dbReference type="NCBI Taxonomy" id="416170"/>
    <lineage>
        <taxon>Bacteria</taxon>
        <taxon>Pseudomonadati</taxon>
        <taxon>Pseudomonadota</taxon>
        <taxon>Alphaproteobacteria</taxon>
        <taxon>Rhodospirillales</taxon>
        <taxon>Azospirillaceae</taxon>
        <taxon>Azospirillum</taxon>
    </lineage>
</organism>
<dbReference type="PANTHER" id="PTHR42879:SF6">
    <property type="entry name" value="NADPH-DEPENDENT REDUCTASE BACG"/>
    <property type="match status" value="1"/>
</dbReference>
<dbReference type="RefSeq" id="WP_209767128.1">
    <property type="nucleotide sequence ID" value="NZ_JAGINP010000010.1"/>
</dbReference>
<dbReference type="PANTHER" id="PTHR42879">
    <property type="entry name" value="3-OXOACYL-(ACYL-CARRIER-PROTEIN) REDUCTASE"/>
    <property type="match status" value="1"/>
</dbReference>
<dbReference type="EMBL" id="JAGINP010000010">
    <property type="protein sequence ID" value="MBP2293232.1"/>
    <property type="molecule type" value="Genomic_DNA"/>
</dbReference>
<name>A0ABS4SL83_9PROT</name>
<gene>
    <name evidence="2" type="ORF">J2851_003015</name>
</gene>
<comment type="similarity">
    <text evidence="1">Belongs to the short-chain dehydrogenases/reductases (SDR) family.</text>
</comment>
<evidence type="ECO:0000313" key="2">
    <source>
        <dbReference type="EMBL" id="MBP2293232.1"/>
    </source>
</evidence>
<dbReference type="Proteomes" id="UP000781958">
    <property type="component" value="Unassembled WGS sequence"/>
</dbReference>
<accession>A0ABS4SL83</accession>
<protein>
    <submittedName>
        <fullName evidence="2">3-oxoacyl-[acyl-carrier protein] reductase</fullName>
        <ecNumber evidence="2">1.1.1.100</ecNumber>
    </submittedName>
</protein>
<sequence>MDLALAGKVAIVTGGSRGIGLATARRLLVEGAGVAICARGAERLAEAEADLRDGGGRVMAVPADMADPASRAAFVAAVLDRMGRVDILVNSAGTHVRASLDDLTEEQLQRQLNDKLFGFLGMIRAVLPAMRRQGGGRIVNVVGQAARHPHPDRLPSGIANAAAMAMSKSVADAVARENIRVNCVCPQYIETDIITGVIAREMRDRGVDRTTAMAGFTRSNVLRRLGTPDEVADLIAFLVSDRADFVTGSSISVDGGYNRYVFG</sequence>
<dbReference type="SUPFAM" id="SSF51735">
    <property type="entry name" value="NAD(P)-binding Rossmann-fold domains"/>
    <property type="match status" value="1"/>
</dbReference>
<dbReference type="InterPro" id="IPR036291">
    <property type="entry name" value="NAD(P)-bd_dom_sf"/>
</dbReference>